<sequence length="408" mass="47697">MTTLNLNSYQINKNNKKVTYIEGIRGLAAFMVVIYHYLLAFYPAHANGRLEEVHLNLLEILYFKSPFLFLTNGQLFVLIFFILSGYVLSKKFMLDKDMDYLASAFIRRLPRLYIPVAVSLIISYIILVLSLDYNSDASIITKSTWLESLKGDKLFITFLKNILISAMFLGNNSYNTVLWSITIEFYGSILVFGSLALIYKSRNSVFILLFILFILLFHEKYEYSAFILGILLNYSDYIKFKNKNLNKLSIIFTFFFGLLLGGFPHVYHTSTPTISGTFFEFLNYNFIIERSGLINEIGAFLVIFSIQKWAVMREFFSGRFFLYLGKISFSMYLIHVLILKSFSSYLFIYLQRIFSYNWSFLFQCIPSFLLIIVISHMMTNYVDEKSILLSKLFYKKYFLNDNSVLSKK</sequence>
<dbReference type="GO" id="GO:0016787">
    <property type="term" value="F:hydrolase activity"/>
    <property type="evidence" value="ECO:0007669"/>
    <property type="project" value="UniProtKB-KW"/>
</dbReference>
<evidence type="ECO:0000313" key="3">
    <source>
        <dbReference type="EMBL" id="SFF07879.1"/>
    </source>
</evidence>
<proteinExistence type="predicted"/>
<dbReference type="Proteomes" id="UP000198598">
    <property type="component" value="Unassembled WGS sequence"/>
</dbReference>
<dbReference type="AlphaFoldDB" id="A0A1I2FSM7"/>
<dbReference type="STRING" id="662367.SAMN05216167_12742"/>
<dbReference type="InterPro" id="IPR050879">
    <property type="entry name" value="Acyltransferase_3"/>
</dbReference>
<feature type="transmembrane region" description="Helical" evidence="1">
    <location>
        <begin position="177"/>
        <end position="199"/>
    </location>
</feature>
<organism evidence="3 4">
    <name type="scientific">Spirosoma endophyticum</name>
    <dbReference type="NCBI Taxonomy" id="662367"/>
    <lineage>
        <taxon>Bacteria</taxon>
        <taxon>Pseudomonadati</taxon>
        <taxon>Bacteroidota</taxon>
        <taxon>Cytophagia</taxon>
        <taxon>Cytophagales</taxon>
        <taxon>Cytophagaceae</taxon>
        <taxon>Spirosoma</taxon>
    </lineage>
</organism>
<dbReference type="PANTHER" id="PTHR23028">
    <property type="entry name" value="ACETYLTRANSFERASE"/>
    <property type="match status" value="1"/>
</dbReference>
<feature type="transmembrane region" description="Helical" evidence="1">
    <location>
        <begin position="360"/>
        <end position="382"/>
    </location>
</feature>
<dbReference type="Pfam" id="PF01757">
    <property type="entry name" value="Acyl_transf_3"/>
    <property type="match status" value="1"/>
</dbReference>
<feature type="transmembrane region" description="Helical" evidence="1">
    <location>
        <begin position="26"/>
        <end position="46"/>
    </location>
</feature>
<accession>A0A1I2FSM7</accession>
<keyword evidence="3" id="KW-0012">Acyltransferase</keyword>
<dbReference type="OrthoDB" id="290051at2"/>
<dbReference type="GO" id="GO:0016747">
    <property type="term" value="F:acyltransferase activity, transferring groups other than amino-acyl groups"/>
    <property type="evidence" value="ECO:0007669"/>
    <property type="project" value="InterPro"/>
</dbReference>
<protein>
    <submittedName>
        <fullName evidence="3">Peptidoglycan/LPS O-acetylase OafA/YrhL, contains acyltransferase and SGNH-hydrolase domains</fullName>
    </submittedName>
</protein>
<feature type="transmembrane region" description="Helical" evidence="1">
    <location>
        <begin position="287"/>
        <end position="306"/>
    </location>
</feature>
<feature type="transmembrane region" description="Helical" evidence="1">
    <location>
        <begin position="205"/>
        <end position="233"/>
    </location>
</feature>
<keyword evidence="3" id="KW-0808">Transferase</keyword>
<gene>
    <name evidence="3" type="ORF">SAMN05216167_12742</name>
</gene>
<reference evidence="3 4" key="1">
    <citation type="submission" date="2016-10" db="EMBL/GenBank/DDBJ databases">
        <authorList>
            <person name="de Groot N.N."/>
        </authorList>
    </citation>
    <scope>NUCLEOTIDE SEQUENCE [LARGE SCALE GENOMIC DNA]</scope>
    <source>
        <strain evidence="3 4">DSM 26130</strain>
    </source>
</reference>
<evidence type="ECO:0000256" key="1">
    <source>
        <dbReference type="SAM" id="Phobius"/>
    </source>
</evidence>
<keyword evidence="3" id="KW-0378">Hydrolase</keyword>
<feature type="domain" description="Acyltransferase 3" evidence="2">
    <location>
        <begin position="19"/>
        <end position="375"/>
    </location>
</feature>
<feature type="transmembrane region" description="Helical" evidence="1">
    <location>
        <begin position="112"/>
        <end position="133"/>
    </location>
</feature>
<dbReference type="PANTHER" id="PTHR23028:SF134">
    <property type="entry name" value="PUTATIVE (AFU_ORTHOLOGUE AFUA_4G08520)-RELATED"/>
    <property type="match status" value="1"/>
</dbReference>
<feature type="transmembrane region" description="Helical" evidence="1">
    <location>
        <begin position="245"/>
        <end position="267"/>
    </location>
</feature>
<name>A0A1I2FSM7_9BACT</name>
<evidence type="ECO:0000259" key="2">
    <source>
        <dbReference type="Pfam" id="PF01757"/>
    </source>
</evidence>
<feature type="transmembrane region" description="Helical" evidence="1">
    <location>
        <begin position="327"/>
        <end position="348"/>
    </location>
</feature>
<keyword evidence="1" id="KW-0472">Membrane</keyword>
<dbReference type="RefSeq" id="WP_093833927.1">
    <property type="nucleotide sequence ID" value="NZ_FOLQ01000027.1"/>
</dbReference>
<evidence type="ECO:0000313" key="4">
    <source>
        <dbReference type="Proteomes" id="UP000198598"/>
    </source>
</evidence>
<dbReference type="EMBL" id="FOLQ01000027">
    <property type="protein sequence ID" value="SFF07879.1"/>
    <property type="molecule type" value="Genomic_DNA"/>
</dbReference>
<feature type="transmembrane region" description="Helical" evidence="1">
    <location>
        <begin position="66"/>
        <end position="88"/>
    </location>
</feature>
<keyword evidence="1" id="KW-1133">Transmembrane helix</keyword>
<keyword evidence="4" id="KW-1185">Reference proteome</keyword>
<dbReference type="InterPro" id="IPR002656">
    <property type="entry name" value="Acyl_transf_3_dom"/>
</dbReference>
<keyword evidence="1" id="KW-0812">Transmembrane</keyword>